<organism evidence="3 4">
    <name type="scientific">Sporosarcina ureilytica</name>
    <dbReference type="NCBI Taxonomy" id="298596"/>
    <lineage>
        <taxon>Bacteria</taxon>
        <taxon>Bacillati</taxon>
        <taxon>Bacillota</taxon>
        <taxon>Bacilli</taxon>
        <taxon>Bacillales</taxon>
        <taxon>Caryophanaceae</taxon>
        <taxon>Sporosarcina</taxon>
    </lineage>
</organism>
<dbReference type="RefSeq" id="WP_075526869.1">
    <property type="nucleotide sequence ID" value="NZ_CP017560.1"/>
</dbReference>
<evidence type="ECO:0000313" key="4">
    <source>
        <dbReference type="Proteomes" id="UP000185746"/>
    </source>
</evidence>
<dbReference type="Pfam" id="PF01882">
    <property type="entry name" value="DUF58"/>
    <property type="match status" value="1"/>
</dbReference>
<evidence type="ECO:0000313" key="3">
    <source>
        <dbReference type="EMBL" id="AOV06751.1"/>
    </source>
</evidence>
<protein>
    <recommendedName>
        <fullName evidence="2">DUF58 domain-containing protein</fullName>
    </recommendedName>
</protein>
<dbReference type="InterPro" id="IPR002881">
    <property type="entry name" value="DUF58"/>
</dbReference>
<keyword evidence="1" id="KW-1133">Transmembrane helix</keyword>
<keyword evidence="1" id="KW-0472">Membrane</keyword>
<dbReference type="EMBL" id="CP017560">
    <property type="protein sequence ID" value="AOV06751.1"/>
    <property type="molecule type" value="Genomic_DNA"/>
</dbReference>
<dbReference type="Proteomes" id="UP000185746">
    <property type="component" value="Chromosome"/>
</dbReference>
<accession>A0A1D8JDH3</accession>
<evidence type="ECO:0000259" key="2">
    <source>
        <dbReference type="Pfam" id="PF01882"/>
    </source>
</evidence>
<reference evidence="3 4" key="1">
    <citation type="submission" date="2016-09" db="EMBL/GenBank/DDBJ databases">
        <title>Complete genome sequence of the Lysinibacillus sphaericus LMG 22257, a specie of Bacillus with ureolytic activity that can effectively biodeposit calcium carbonate.</title>
        <authorList>
            <person name="Yan W."/>
        </authorList>
    </citation>
    <scope>NUCLEOTIDE SEQUENCE [LARGE SCALE GENOMIC DNA]</scope>
    <source>
        <strain evidence="3 4">LMG 22257</strain>
    </source>
</reference>
<sequence>MKLRKSVASLGRLLFVLLILVSAFVFAMFQGGLVSWTIFYAILPFIIYSILLFLYPLSNFKAKRQLEVTHLQNGEKLRVKIRIKRSFPFPLLYTVLGDEWIDEGKKKTIEQLNKVLVFGWKRELEWEYKIDEMPRGEHVARHIQVEVTDFFGWVRKNRLIATKNTVLVYPRMMDVAYMPIESKYNGGLATSPFNIVKDTTMVTGVRDYQFGDRVSWIHWKSFARTQTLMTKEFDDRSSQDVLLVFDNRASNTFEEQVEFTASIMQEAIKDRSTIRFLPVGLSEPFSAMHSEEQFRLVLTYLAKIQPVKIESIVPSTEFKKEIDMGGNIVIITARPTWDFLEAMISNVTGKSTIICFVVMKNKASLKGNLVEEIKYARSKGIIVHPIVKQQFSKAFREVARP</sequence>
<feature type="transmembrane region" description="Helical" evidence="1">
    <location>
        <begin position="38"/>
        <end position="57"/>
    </location>
</feature>
<name>A0A1D8JDH3_9BACL</name>
<dbReference type="PANTHER" id="PTHR34351:SF2">
    <property type="entry name" value="DUF58 DOMAIN-CONTAINING PROTEIN"/>
    <property type="match status" value="1"/>
</dbReference>
<feature type="domain" description="DUF58" evidence="2">
    <location>
        <begin position="205"/>
        <end position="267"/>
    </location>
</feature>
<dbReference type="PANTHER" id="PTHR34351">
    <property type="entry name" value="SLR1927 PROTEIN-RELATED"/>
    <property type="match status" value="1"/>
</dbReference>
<dbReference type="AlphaFoldDB" id="A0A1D8JDH3"/>
<feature type="transmembrane region" description="Helical" evidence="1">
    <location>
        <begin position="12"/>
        <end position="32"/>
    </location>
</feature>
<evidence type="ECO:0000256" key="1">
    <source>
        <dbReference type="SAM" id="Phobius"/>
    </source>
</evidence>
<keyword evidence="4" id="KW-1185">Reference proteome</keyword>
<gene>
    <name evidence="3" type="ORF">BI350_03520</name>
</gene>
<proteinExistence type="predicted"/>
<dbReference type="KEGG" id="surl:BI350_03520"/>
<keyword evidence="1" id="KW-0812">Transmembrane</keyword>